<dbReference type="RefSeq" id="WP_162111281.1">
    <property type="nucleotide sequence ID" value="NZ_CP060731.1"/>
</dbReference>
<dbReference type="GeneID" id="81472181"/>
<organism evidence="2 3">
    <name type="scientific">Pseudoxanthomonas mexicana</name>
    <dbReference type="NCBI Taxonomy" id="128785"/>
    <lineage>
        <taxon>Bacteria</taxon>
        <taxon>Pseudomonadati</taxon>
        <taxon>Pseudomonadota</taxon>
        <taxon>Gammaproteobacteria</taxon>
        <taxon>Lysobacterales</taxon>
        <taxon>Lysobacteraceae</taxon>
        <taxon>Pseudoxanthomonas</taxon>
    </lineage>
</organism>
<dbReference type="Gene3D" id="3.40.50.300">
    <property type="entry name" value="P-loop containing nucleotide triphosphate hydrolases"/>
    <property type="match status" value="1"/>
</dbReference>
<sequence>MRVWAIANQKGGVGKTTTTLALGRGLAMRGHRVLLVDLDPHASLTRAFGVATDPQPAGVLDLFDEQPPALATLARATEIENLSFIAAQTPLATLERRSATQPGLGLALSNALARGGHAWDFVLFDCPPTLGLLMVNALAAADHVIIPTQTEPLALHGLKGMCRTADMIQRSRHRVLPVSILPTLYDKRTRTGADTLKAMQDEYGERVWNDAIPNDTRICSVDALTRSSPAAQYPGRGLSAYRRALDWLLLTEARDTEQAA</sequence>
<dbReference type="CDD" id="cd02042">
    <property type="entry name" value="ParAB_family"/>
    <property type="match status" value="1"/>
</dbReference>
<proteinExistence type="predicted"/>
<evidence type="ECO:0000313" key="2">
    <source>
        <dbReference type="EMBL" id="QNN77117.1"/>
    </source>
</evidence>
<dbReference type="PANTHER" id="PTHR13696:SF69">
    <property type="entry name" value="PLASMID PARTITIONING PROTEIN-RELATED"/>
    <property type="match status" value="1"/>
</dbReference>
<dbReference type="AlphaFoldDB" id="A0A7G9TAJ2"/>
<reference evidence="2 3" key="1">
    <citation type="submission" date="2020-08" db="EMBL/GenBank/DDBJ databases">
        <title>Streptomycin Non-resistant strain, P. mexicana.</title>
        <authorList>
            <person name="Ganesh-Kumar S."/>
            <person name="Zhe T."/>
            <person name="Yu Z."/>
            <person name="Min Y."/>
        </authorList>
    </citation>
    <scope>NUCLEOTIDE SEQUENCE [LARGE SCALE GENOMIC DNA]</scope>
    <source>
        <strain evidence="2 3">GTZY2</strain>
    </source>
</reference>
<dbReference type="InterPro" id="IPR027417">
    <property type="entry name" value="P-loop_NTPase"/>
</dbReference>
<dbReference type="InterPro" id="IPR025669">
    <property type="entry name" value="AAA_dom"/>
</dbReference>
<name>A0A7G9TAJ2_PSEMX</name>
<accession>A0A7G9TAJ2</accession>
<feature type="domain" description="AAA" evidence="1">
    <location>
        <begin position="1"/>
        <end position="173"/>
    </location>
</feature>
<protein>
    <submittedName>
        <fullName evidence="2">ParA family protein</fullName>
    </submittedName>
</protein>
<evidence type="ECO:0000313" key="3">
    <source>
        <dbReference type="Proteomes" id="UP000515838"/>
    </source>
</evidence>
<dbReference type="InterPro" id="IPR050678">
    <property type="entry name" value="DNA_Partitioning_ATPase"/>
</dbReference>
<evidence type="ECO:0000259" key="1">
    <source>
        <dbReference type="Pfam" id="PF13614"/>
    </source>
</evidence>
<dbReference type="EMBL" id="CP060731">
    <property type="protein sequence ID" value="QNN77117.1"/>
    <property type="molecule type" value="Genomic_DNA"/>
</dbReference>
<dbReference type="PANTHER" id="PTHR13696">
    <property type="entry name" value="P-LOOP CONTAINING NUCLEOSIDE TRIPHOSPHATE HYDROLASE"/>
    <property type="match status" value="1"/>
</dbReference>
<dbReference type="Proteomes" id="UP000515838">
    <property type="component" value="Chromosome"/>
</dbReference>
<dbReference type="SUPFAM" id="SSF52540">
    <property type="entry name" value="P-loop containing nucleoside triphosphate hydrolases"/>
    <property type="match status" value="1"/>
</dbReference>
<dbReference type="OrthoDB" id="9815116at2"/>
<gene>
    <name evidence="2" type="ORF">IAE60_14440</name>
</gene>
<dbReference type="Pfam" id="PF13614">
    <property type="entry name" value="AAA_31"/>
    <property type="match status" value="1"/>
</dbReference>